<feature type="compositionally biased region" description="Polar residues" evidence="1">
    <location>
        <begin position="108"/>
        <end position="117"/>
    </location>
</feature>
<dbReference type="SMART" id="SM00530">
    <property type="entry name" value="HTH_XRE"/>
    <property type="match status" value="1"/>
</dbReference>
<proteinExistence type="predicted"/>
<protein>
    <submittedName>
        <fullName evidence="3">Helix-turn-helix XRE-family like protein</fullName>
    </submittedName>
</protein>
<organism evidence="3 4">
    <name type="scientific">Ralstonia phage phiRSL1</name>
    <dbReference type="NCBI Taxonomy" id="1980924"/>
    <lineage>
        <taxon>Viruses</taxon>
        <taxon>Duplodnaviria</taxon>
        <taxon>Heunggongvirae</taxon>
        <taxon>Uroviricota</taxon>
        <taxon>Caudoviricetes</taxon>
        <taxon>Mieseafarmvirus</taxon>
        <taxon>Mieseafarmvirus RSL1</taxon>
    </lineage>
</organism>
<name>B2ZXN6_9CAUD</name>
<accession>B2ZXN6</accession>
<dbReference type="InterPro" id="IPR001387">
    <property type="entry name" value="Cro/C1-type_HTH"/>
</dbReference>
<evidence type="ECO:0000313" key="3">
    <source>
        <dbReference type="EMBL" id="BAG41461.1"/>
    </source>
</evidence>
<dbReference type="GeneID" id="6369813"/>
<feature type="compositionally biased region" description="Polar residues" evidence="1">
    <location>
        <begin position="87"/>
        <end position="97"/>
    </location>
</feature>
<keyword evidence="4" id="KW-1185">Reference proteome</keyword>
<evidence type="ECO:0000313" key="4">
    <source>
        <dbReference type="Proteomes" id="UP000001034"/>
    </source>
</evidence>
<sequence length="117" mass="12605">MTTTNINEKFSALFRAEVKRVRKARRLKQEDVARMGGLSREAYLRFENGTSDMRISSLDAVLKGLGVEMEFYLLATGEAPAPTTSVAIGNMAQSLSNEPPHAGPGSGERSTGLSDAD</sequence>
<dbReference type="Gene3D" id="1.10.260.40">
    <property type="entry name" value="lambda repressor-like DNA-binding domains"/>
    <property type="match status" value="1"/>
</dbReference>
<dbReference type="KEGG" id="vg:6369813"/>
<dbReference type="EMBL" id="AB366653">
    <property type="protein sequence ID" value="BAG41461.1"/>
    <property type="molecule type" value="Genomic_DNA"/>
</dbReference>
<feature type="region of interest" description="Disordered" evidence="1">
    <location>
        <begin position="87"/>
        <end position="117"/>
    </location>
</feature>
<dbReference type="Proteomes" id="UP000001034">
    <property type="component" value="Segment"/>
</dbReference>
<dbReference type="SUPFAM" id="SSF47413">
    <property type="entry name" value="lambda repressor-like DNA-binding domains"/>
    <property type="match status" value="1"/>
</dbReference>
<dbReference type="PROSITE" id="PS50943">
    <property type="entry name" value="HTH_CROC1"/>
    <property type="match status" value="1"/>
</dbReference>
<evidence type="ECO:0000259" key="2">
    <source>
        <dbReference type="PROSITE" id="PS50943"/>
    </source>
</evidence>
<evidence type="ECO:0000256" key="1">
    <source>
        <dbReference type="SAM" id="MobiDB-lite"/>
    </source>
</evidence>
<dbReference type="GO" id="GO:0003677">
    <property type="term" value="F:DNA binding"/>
    <property type="evidence" value="ECO:0007669"/>
    <property type="project" value="InterPro"/>
</dbReference>
<reference evidence="3 4" key="1">
    <citation type="journal article" date="2010" name="Virology">
        <title>A jumbo phage infecting the phytopathogen Ralstonia solanacearum defines a new lineage of the Myoviridae family.</title>
        <authorList>
            <person name="Yamada T."/>
            <person name="Satoh S."/>
            <person name="Ishikawa H."/>
            <person name="Fujiwara A."/>
            <person name="Kawasaki T."/>
            <person name="Fujie M."/>
            <person name="Ogata H."/>
        </authorList>
    </citation>
    <scope>NUCLEOTIDE SEQUENCE [LARGE SCALE GENOMIC DNA]</scope>
</reference>
<dbReference type="InterPro" id="IPR010982">
    <property type="entry name" value="Lambda_DNA-bd_dom_sf"/>
</dbReference>
<dbReference type="CDD" id="cd00093">
    <property type="entry name" value="HTH_XRE"/>
    <property type="match status" value="1"/>
</dbReference>
<feature type="domain" description="HTH cro/C1-type" evidence="2">
    <location>
        <begin position="18"/>
        <end position="72"/>
    </location>
</feature>
<dbReference type="RefSeq" id="YP_001949891.1">
    <property type="nucleotide sequence ID" value="NC_010811.2"/>
</dbReference>
<dbReference type="Pfam" id="PF01381">
    <property type="entry name" value="HTH_3"/>
    <property type="match status" value="1"/>
</dbReference>